<sequence length="99" mass="10353">MKEMSPEAAETTAIRALAWLAGNEDLWPVFLGATGASAEDMATGLGAAAQDPAFLASVLDFITLDDASVIAFCDAEALPYEAPMRARAALPGAEQVHWT</sequence>
<organism evidence="1 2">
    <name type="scientific">Pseudoroseicyclus aestuarii</name>
    <dbReference type="NCBI Taxonomy" id="1795041"/>
    <lineage>
        <taxon>Bacteria</taxon>
        <taxon>Pseudomonadati</taxon>
        <taxon>Pseudomonadota</taxon>
        <taxon>Alphaproteobacteria</taxon>
        <taxon>Rhodobacterales</taxon>
        <taxon>Paracoccaceae</taxon>
        <taxon>Pseudoroseicyclus</taxon>
    </lineage>
</organism>
<dbReference type="EMBL" id="QJTE01000007">
    <property type="protein sequence ID" value="PYE81259.1"/>
    <property type="molecule type" value="Genomic_DNA"/>
</dbReference>
<reference evidence="1 2" key="1">
    <citation type="submission" date="2018-06" db="EMBL/GenBank/DDBJ databases">
        <title>Genomic Encyclopedia of Type Strains, Phase III (KMG-III): the genomes of soil and plant-associated and newly described type strains.</title>
        <authorList>
            <person name="Whitman W."/>
        </authorList>
    </citation>
    <scope>NUCLEOTIDE SEQUENCE [LARGE SCALE GENOMIC DNA]</scope>
    <source>
        <strain evidence="1 2">CECT 9025</strain>
    </source>
</reference>
<name>A0A318SRY8_9RHOB</name>
<dbReference type="Proteomes" id="UP000248311">
    <property type="component" value="Unassembled WGS sequence"/>
</dbReference>
<accession>A0A318SRY8</accession>
<dbReference type="Pfam" id="PF12096">
    <property type="entry name" value="DUF3572"/>
    <property type="match status" value="1"/>
</dbReference>
<dbReference type="AlphaFoldDB" id="A0A318SRY8"/>
<dbReference type="InterPro" id="IPR021955">
    <property type="entry name" value="DUF3572"/>
</dbReference>
<protein>
    <submittedName>
        <fullName evidence="1">Uncharacterized protein DUF3572</fullName>
    </submittedName>
</protein>
<gene>
    <name evidence="1" type="ORF">DFP88_10749</name>
</gene>
<proteinExistence type="predicted"/>
<evidence type="ECO:0000313" key="1">
    <source>
        <dbReference type="EMBL" id="PYE81259.1"/>
    </source>
</evidence>
<evidence type="ECO:0000313" key="2">
    <source>
        <dbReference type="Proteomes" id="UP000248311"/>
    </source>
</evidence>
<comment type="caution">
    <text evidence="1">The sequence shown here is derived from an EMBL/GenBank/DDBJ whole genome shotgun (WGS) entry which is preliminary data.</text>
</comment>
<keyword evidence="2" id="KW-1185">Reference proteome</keyword>